<dbReference type="CDD" id="cd08231">
    <property type="entry name" value="MDR_TM0436_like"/>
    <property type="match status" value="1"/>
</dbReference>
<evidence type="ECO:0000256" key="1">
    <source>
        <dbReference type="ARBA" id="ARBA00023002"/>
    </source>
</evidence>
<dbReference type="Pfam" id="PF00107">
    <property type="entry name" value="ADH_zinc_N"/>
    <property type="match status" value="1"/>
</dbReference>
<dbReference type="GO" id="GO:0016491">
    <property type="term" value="F:oxidoreductase activity"/>
    <property type="evidence" value="ECO:0007669"/>
    <property type="project" value="UniProtKB-KW"/>
</dbReference>
<dbReference type="PANTHER" id="PTHR43401:SF2">
    <property type="entry name" value="L-THREONINE 3-DEHYDROGENASE"/>
    <property type="match status" value="1"/>
</dbReference>
<feature type="domain" description="Alcohol dehydrogenase-like C-terminal" evidence="2">
    <location>
        <begin position="194"/>
        <end position="323"/>
    </location>
</feature>
<evidence type="ECO:0000259" key="3">
    <source>
        <dbReference type="Pfam" id="PF08240"/>
    </source>
</evidence>
<dbReference type="InterPro" id="IPR050129">
    <property type="entry name" value="Zn_alcohol_dh"/>
</dbReference>
<dbReference type="NCBIfam" id="TIGR03366">
    <property type="entry name" value="HpnZ_proposed"/>
    <property type="match status" value="1"/>
</dbReference>
<evidence type="ECO:0000313" key="4">
    <source>
        <dbReference type="EMBL" id="QVL34458.1"/>
    </source>
</evidence>
<dbReference type="KEGG" id="tsph:KIH39_11280"/>
<dbReference type="InterPro" id="IPR013154">
    <property type="entry name" value="ADH-like_N"/>
</dbReference>
<dbReference type="PANTHER" id="PTHR43401">
    <property type="entry name" value="L-THREONINE 3-DEHYDROGENASE"/>
    <property type="match status" value="1"/>
</dbReference>
<evidence type="ECO:0000313" key="5">
    <source>
        <dbReference type="Proteomes" id="UP000676194"/>
    </source>
</evidence>
<dbReference type="AlphaFoldDB" id="A0A8E6BC51"/>
<organism evidence="4 5">
    <name type="scientific">Telmatocola sphagniphila</name>
    <dbReference type="NCBI Taxonomy" id="1123043"/>
    <lineage>
        <taxon>Bacteria</taxon>
        <taxon>Pseudomonadati</taxon>
        <taxon>Planctomycetota</taxon>
        <taxon>Planctomycetia</taxon>
        <taxon>Gemmatales</taxon>
        <taxon>Gemmataceae</taxon>
    </lineage>
</organism>
<dbReference type="InterPro" id="IPR011032">
    <property type="entry name" value="GroES-like_sf"/>
</dbReference>
<accession>A0A8E6BC51</accession>
<dbReference type="InterPro" id="IPR017743">
    <property type="entry name" value="ADH_phosphonate_catab-assoc"/>
</dbReference>
<sequence>MTSSNTLFGRMAVFHSHSQPQVIEKQVVPTPTVQEVLVQITCCTLCGSDIHTVNGHRSVATPTVLGHEIVGRIVKFGEAHPRIDFAGKPLQENDRITWTVIDRCRQCFYCMQNLPQKCEQLQKYGHVLHSVENAFAGGLADYILLKSGTDCIRVPDNIPDPIATQASCSTATVAAIYRHAPKFQTVFIFGAGVLGLTAAAMAHASGAEVIAICDRDPVCLKRASGFGAGALFDADLPTQAKELSQLTHGRGFDLVIELAGTQQTCAAAIPLTRIGGTIIFAGTVSPTEPIPLDPELMVRRLLTIKGVHNYTSLDLQKALDFLENSGKNYPFELLVGETFPLSEVNAAFERARTTRGMRIVVRP</sequence>
<dbReference type="RefSeq" id="WP_213499465.1">
    <property type="nucleotide sequence ID" value="NZ_CP074694.1"/>
</dbReference>
<protein>
    <submittedName>
        <fullName evidence="4">Zinc-binding dehydrogenase</fullName>
    </submittedName>
</protein>
<dbReference type="Pfam" id="PF08240">
    <property type="entry name" value="ADH_N"/>
    <property type="match status" value="1"/>
</dbReference>
<keyword evidence="5" id="KW-1185">Reference proteome</keyword>
<feature type="domain" description="Alcohol dehydrogenase-like N-terminal" evidence="3">
    <location>
        <begin position="34"/>
        <end position="156"/>
    </location>
</feature>
<evidence type="ECO:0000259" key="2">
    <source>
        <dbReference type="Pfam" id="PF00107"/>
    </source>
</evidence>
<dbReference type="SUPFAM" id="SSF51735">
    <property type="entry name" value="NAD(P)-binding Rossmann-fold domains"/>
    <property type="match status" value="1"/>
</dbReference>
<dbReference type="InterPro" id="IPR036291">
    <property type="entry name" value="NAD(P)-bd_dom_sf"/>
</dbReference>
<gene>
    <name evidence="4" type="ORF">KIH39_11280</name>
</gene>
<dbReference type="Proteomes" id="UP000676194">
    <property type="component" value="Chromosome"/>
</dbReference>
<dbReference type="Gene3D" id="3.90.180.10">
    <property type="entry name" value="Medium-chain alcohol dehydrogenases, catalytic domain"/>
    <property type="match status" value="1"/>
</dbReference>
<reference evidence="4" key="1">
    <citation type="submission" date="2021-05" db="EMBL/GenBank/DDBJ databases">
        <title>Complete genome sequence of the cellulolytic planctomycete Telmatocola sphagniphila SP2T and characterization of the first cellulase from planctomycetes.</title>
        <authorList>
            <person name="Rakitin A.L."/>
            <person name="Beletsky A.V."/>
            <person name="Naumoff D.G."/>
            <person name="Kulichevskaya I.S."/>
            <person name="Mardanov A.V."/>
            <person name="Ravin N.V."/>
            <person name="Dedysh S.N."/>
        </authorList>
    </citation>
    <scope>NUCLEOTIDE SEQUENCE</scope>
    <source>
        <strain evidence="4">SP2T</strain>
    </source>
</reference>
<keyword evidence="1" id="KW-0560">Oxidoreductase</keyword>
<dbReference type="InterPro" id="IPR013149">
    <property type="entry name" value="ADH-like_C"/>
</dbReference>
<name>A0A8E6BC51_9BACT</name>
<proteinExistence type="predicted"/>
<dbReference type="SUPFAM" id="SSF50129">
    <property type="entry name" value="GroES-like"/>
    <property type="match status" value="1"/>
</dbReference>
<dbReference type="EMBL" id="CP074694">
    <property type="protein sequence ID" value="QVL34458.1"/>
    <property type="molecule type" value="Genomic_DNA"/>
</dbReference>
<dbReference type="Gene3D" id="3.40.50.720">
    <property type="entry name" value="NAD(P)-binding Rossmann-like Domain"/>
    <property type="match status" value="1"/>
</dbReference>